<evidence type="ECO:0000313" key="3">
    <source>
        <dbReference type="Proteomes" id="UP000187209"/>
    </source>
</evidence>
<organism evidence="2 3">
    <name type="scientific">Stentor coeruleus</name>
    <dbReference type="NCBI Taxonomy" id="5963"/>
    <lineage>
        <taxon>Eukaryota</taxon>
        <taxon>Sar</taxon>
        <taxon>Alveolata</taxon>
        <taxon>Ciliophora</taxon>
        <taxon>Postciliodesmatophora</taxon>
        <taxon>Heterotrichea</taxon>
        <taxon>Heterotrichida</taxon>
        <taxon>Stentoridae</taxon>
        <taxon>Stentor</taxon>
    </lineage>
</organism>
<dbReference type="Proteomes" id="UP000187209">
    <property type="component" value="Unassembled WGS sequence"/>
</dbReference>
<protein>
    <recommendedName>
        <fullName evidence="1">Bacteriophage T5 Orf172 DNA-binding domain-containing protein</fullName>
    </recommendedName>
</protein>
<dbReference type="OrthoDB" id="8250202at2759"/>
<dbReference type="InterPro" id="IPR018306">
    <property type="entry name" value="Phage_T5_Orf172_DNA-bd"/>
</dbReference>
<dbReference type="EMBL" id="MPUH01001292">
    <property type="protein sequence ID" value="OMJ68701.1"/>
    <property type="molecule type" value="Genomic_DNA"/>
</dbReference>
<accession>A0A1R2AVZ4</accession>
<name>A0A1R2AVZ4_9CILI</name>
<feature type="domain" description="Bacteriophage T5 Orf172 DNA-binding" evidence="1">
    <location>
        <begin position="115"/>
        <end position="206"/>
    </location>
</feature>
<evidence type="ECO:0000313" key="2">
    <source>
        <dbReference type="EMBL" id="OMJ68701.1"/>
    </source>
</evidence>
<comment type="caution">
    <text evidence="2">The sequence shown here is derived from an EMBL/GenBank/DDBJ whole genome shotgun (WGS) entry which is preliminary data.</text>
</comment>
<dbReference type="AlphaFoldDB" id="A0A1R2AVZ4"/>
<dbReference type="Pfam" id="PF10544">
    <property type="entry name" value="T5orf172"/>
    <property type="match status" value="1"/>
</dbReference>
<evidence type="ECO:0000259" key="1">
    <source>
        <dbReference type="Pfam" id="PF10544"/>
    </source>
</evidence>
<sequence length="226" mass="26680">MTEKDISNIIYKLPDDLLKMIRGEKPEKLEKSEKLEKPEKLEKLEKSSLTKTYTKTPEASNSTIIDSQKIPLQKLVIIKEKPLREQKIKQICKEFGLENCIRKISTPISIKDEDGFIYAYYTKSYPGMYKVGRSKYLPTRRIHNQEKSNKESYTNQESFKCSYNRLVEACIHIEIKDFRVKLDKKQDGYTEWFRIEWGPLRKVIRNVINAVMQLLLQGLIVFNYTD</sequence>
<proteinExistence type="predicted"/>
<reference evidence="2 3" key="1">
    <citation type="submission" date="2016-11" db="EMBL/GenBank/DDBJ databases">
        <title>The macronuclear genome of Stentor coeruleus: a giant cell with tiny introns.</title>
        <authorList>
            <person name="Slabodnick M."/>
            <person name="Ruby J.G."/>
            <person name="Reiff S.B."/>
            <person name="Swart E.C."/>
            <person name="Gosai S."/>
            <person name="Prabakaran S."/>
            <person name="Witkowska E."/>
            <person name="Larue G.E."/>
            <person name="Fisher S."/>
            <person name="Freeman R.M."/>
            <person name="Gunawardena J."/>
            <person name="Chu W."/>
            <person name="Stover N.A."/>
            <person name="Gregory B.D."/>
            <person name="Nowacki M."/>
            <person name="Derisi J."/>
            <person name="Roy S.W."/>
            <person name="Marshall W.F."/>
            <person name="Sood P."/>
        </authorList>
    </citation>
    <scope>NUCLEOTIDE SEQUENCE [LARGE SCALE GENOMIC DNA]</scope>
    <source>
        <strain evidence="2">WM001</strain>
    </source>
</reference>
<gene>
    <name evidence="2" type="ORF">SteCoe_33773</name>
</gene>
<keyword evidence="3" id="KW-1185">Reference proteome</keyword>